<evidence type="ECO:0000313" key="4">
    <source>
        <dbReference type="Proteomes" id="UP000199607"/>
    </source>
</evidence>
<evidence type="ECO:0000259" key="2">
    <source>
        <dbReference type="Pfam" id="PF00296"/>
    </source>
</evidence>
<dbReference type="SUPFAM" id="SSF51679">
    <property type="entry name" value="Bacterial luciferase-like"/>
    <property type="match status" value="1"/>
</dbReference>
<dbReference type="EMBL" id="FOTC01000001">
    <property type="protein sequence ID" value="SFK64318.1"/>
    <property type="molecule type" value="Genomic_DNA"/>
</dbReference>
<gene>
    <name evidence="3" type="ORF">SAMN04487950_0344</name>
</gene>
<dbReference type="GO" id="GO:0004497">
    <property type="term" value="F:monooxygenase activity"/>
    <property type="evidence" value="ECO:0007669"/>
    <property type="project" value="UniProtKB-KW"/>
</dbReference>
<dbReference type="CDD" id="cd01097">
    <property type="entry name" value="Tetrahydromethanopterin_reductase"/>
    <property type="match status" value="1"/>
</dbReference>
<sequence>MSAGGAENDRIGALFALRDDPSLVVRAEELGYESAWAAEGQGKTAFGKLERWAVHTDEIGLATGIVNVFSRTPATLAAAAATLDDHSDGRAILGLGVAHPGVVETFHGVPFERPLARMDEYIELVRRYLRGDADGFDGEFFTPERTSFWDAFEPLREEIPIYNGALGPANVRLTGQFADGWLPNLYPRPQFEEAMEWLATGAERAGRDVDDVDVAMYVLTSVHEDEAVAREQAARHVAYYLRDVPGYYGRAAEHAGLGDEVEAARQAPTMDAAIDELSDEFLDLVGLVGTPDDVRGRLDELRAMGVDLPVVRAPSGVDRDWVERMLEVFAP</sequence>
<dbReference type="Gene3D" id="3.20.20.30">
    <property type="entry name" value="Luciferase-like domain"/>
    <property type="match status" value="1"/>
</dbReference>
<dbReference type="PANTHER" id="PTHR43244:SF1">
    <property type="entry name" value="5,10-METHYLENETETRAHYDROMETHANOPTERIN REDUCTASE"/>
    <property type="match status" value="1"/>
</dbReference>
<dbReference type="PANTHER" id="PTHR43244">
    <property type="match status" value="1"/>
</dbReference>
<dbReference type="Proteomes" id="UP000199607">
    <property type="component" value="Unassembled WGS sequence"/>
</dbReference>
<dbReference type="RefSeq" id="WP_089864905.1">
    <property type="nucleotide sequence ID" value="NZ_FOTC01000001.1"/>
</dbReference>
<proteinExistence type="predicted"/>
<accession>A0A1I4B624</accession>
<keyword evidence="3" id="KW-0503">Monooxygenase</keyword>
<organism evidence="3 4">
    <name type="scientific">Halogranum rubrum</name>
    <dbReference type="NCBI Taxonomy" id="553466"/>
    <lineage>
        <taxon>Archaea</taxon>
        <taxon>Methanobacteriati</taxon>
        <taxon>Methanobacteriota</taxon>
        <taxon>Stenosarchaea group</taxon>
        <taxon>Halobacteria</taxon>
        <taxon>Halobacteriales</taxon>
        <taxon>Haloferacaceae</taxon>
    </lineage>
</organism>
<evidence type="ECO:0000313" key="3">
    <source>
        <dbReference type="EMBL" id="SFK64318.1"/>
    </source>
</evidence>
<dbReference type="AlphaFoldDB" id="A0A1I4B624"/>
<name>A0A1I4B624_9EURY</name>
<dbReference type="InterPro" id="IPR011251">
    <property type="entry name" value="Luciferase-like_dom"/>
</dbReference>
<dbReference type="GO" id="GO:0016705">
    <property type="term" value="F:oxidoreductase activity, acting on paired donors, with incorporation or reduction of molecular oxygen"/>
    <property type="evidence" value="ECO:0007669"/>
    <property type="project" value="InterPro"/>
</dbReference>
<dbReference type="STRING" id="553466.SAMN04487950_0344"/>
<reference evidence="4" key="1">
    <citation type="submission" date="2016-10" db="EMBL/GenBank/DDBJ databases">
        <authorList>
            <person name="Varghese N."/>
            <person name="Submissions S."/>
        </authorList>
    </citation>
    <scope>NUCLEOTIDE SEQUENCE [LARGE SCALE GENOMIC DNA]</scope>
    <source>
        <strain evidence="4">CGMCC 1.7738</strain>
    </source>
</reference>
<keyword evidence="4" id="KW-1185">Reference proteome</keyword>
<evidence type="ECO:0000256" key="1">
    <source>
        <dbReference type="ARBA" id="ARBA00023002"/>
    </source>
</evidence>
<dbReference type="Pfam" id="PF00296">
    <property type="entry name" value="Bac_luciferase"/>
    <property type="match status" value="1"/>
</dbReference>
<protein>
    <submittedName>
        <fullName evidence="3">Flavin-dependent oxidoreductase, luciferase family (Includes alkanesulfonate monooxygenase SsuD and methylene tetrahydromethanopterin reductase)</fullName>
    </submittedName>
</protein>
<feature type="domain" description="Luciferase-like" evidence="2">
    <location>
        <begin position="15"/>
        <end position="307"/>
    </location>
</feature>
<dbReference type="InterPro" id="IPR036661">
    <property type="entry name" value="Luciferase-like_sf"/>
</dbReference>
<keyword evidence="1" id="KW-0560">Oxidoreductase</keyword>
<dbReference type="InterPro" id="IPR050564">
    <property type="entry name" value="F420-G6PD/mer"/>
</dbReference>